<feature type="compositionally biased region" description="Polar residues" evidence="2">
    <location>
        <begin position="219"/>
        <end position="230"/>
    </location>
</feature>
<keyword evidence="1 4" id="KW-0378">Hydrolase</keyword>
<dbReference type="InterPro" id="IPR013108">
    <property type="entry name" value="Amidohydro_3"/>
</dbReference>
<dbReference type="GO" id="GO:0008448">
    <property type="term" value="F:N-acetylglucosamine-6-phosphate deacetylase activity"/>
    <property type="evidence" value="ECO:0007669"/>
    <property type="project" value="TreeGrafter"/>
</dbReference>
<proteinExistence type="predicted"/>
<evidence type="ECO:0000259" key="3">
    <source>
        <dbReference type="Pfam" id="PF07969"/>
    </source>
</evidence>
<feature type="compositionally biased region" description="Basic and acidic residues" evidence="2">
    <location>
        <begin position="76"/>
        <end position="90"/>
    </location>
</feature>
<sequence>MPRQQPEGLVQALNQASNQRRPRAPRKLRFAKDEEETPTRTGSKEDNNNNNNNNNTQGSVGEDMHCLKKKLNRAQRSRENATEPDARKGNAPDPNTPIQLRAPLRIVKPQASLPLLAAPGRHVPSGQTTFNDRPAGVRSSFYHDFGFSEDDEISHLTPSRPALTPERVPIPAYTDRMEAQKRALMSAKAKGKMKAVVDTNDEDEQTYAQPSIPYAHAGPSTSRAGPSTSHSGHIYHARLVYFRGYQRARVALAAGVTSPMYPVASPVATPAGPQPEAETSSMEASASSLRFNETTPTGPWLFGAQSAADLAEQDRARHLAQLARQQQKRERQEQKKAEAAEKAKAKEEKRMKEKEAKAANNNGGRSLRHAFSRLGLRAGNPRSEEIEMEDFSRKGEKGEGEKEKKEVEEEEESSEVEVEELVEMQENGVYSRHPIGLGRERSARYVDGHKPTLIKNATVWVGEPAEGTSDEDARAGKGYSWINADVFVQYGLIKQVGQDLDANSFPSDTLVWNANRRQLTTGIIDMHSHAGVDNLPSLVGNDDTNELSADITPFVRSIDGLDPLDYQIQVIKSGGVTTSLVLPGSGNNIGGEAFVIKHAVGESGGRNETSIEDLLADPDRAWRYIKMACGENAKRVYGKAGEHGPYSRLGESWEFRHAFEQAAAQVRAQDDWCAAADNFGVENLDSYLPQELRWETLGAVLRGQVHVNTHCYTIPDLEAFVDHTNEFQFAVRAFHHAHQTFLIPEVLKRAWGDSPPASALFADNMWYKAEAYIGSEYAGKVLYENGLTPIYVSDNPVLDAQHVVFEAAKAFGYGLPYHAALAAVTTAPAERLGLGQRLGKIKPGFDADIVVWDSDPLSVGAAPVQVWIDGTAQLEDPIELNKPFLPPLDPASQKPTTADEPITANDVIFTGVTKSFLSTESPHVGPSEQNFTVAISSSKITCIGSCEAELREASTSGSKIIALQNGYLTKPFVAFGSSLGLNAIDAESATDNGGSTAIFSRAVDGLALDTKKLHYAHKYGITKAISAPSYSGLGTHQGTSVGFRTNSKHALEEGAVFIDDAAVHYTLTLDAKEGSTSISNAVGTLRRKLLEAVDANATATAITDPFSETTFLAKVVTGELPLAITVHSADTIAALLKVKSTVEKASDGGIRLVIIGGAESHLLADELAAADVGVVLSPFQSYRTSWEQRRGLVGAPLQNGTTVDWLVAAGVRAAIGLEEDWVVRDLGLLAGIAHANGGGAIGEGEALDLIGQNVLDILGLSDEKKNEKKTAGVLDEFVVFDGSPLEIGARVRAVGSRKGGVAFFE</sequence>
<dbReference type="EMBL" id="KB706518">
    <property type="protein sequence ID" value="EMR67117.1"/>
    <property type="molecule type" value="Genomic_DNA"/>
</dbReference>
<keyword evidence="5" id="KW-1185">Reference proteome</keyword>
<feature type="compositionally biased region" description="Low complexity" evidence="2">
    <location>
        <begin position="276"/>
        <end position="288"/>
    </location>
</feature>
<dbReference type="GO" id="GO:0006046">
    <property type="term" value="P:N-acetylglucosamine catabolic process"/>
    <property type="evidence" value="ECO:0007669"/>
    <property type="project" value="TreeGrafter"/>
</dbReference>
<feature type="region of interest" description="Disordered" evidence="2">
    <location>
        <begin position="267"/>
        <end position="297"/>
    </location>
</feature>
<dbReference type="OMA" id="PAEIMGM"/>
<dbReference type="Pfam" id="PF07969">
    <property type="entry name" value="Amidohydro_3"/>
    <property type="match status" value="1"/>
</dbReference>
<name>M7SSC7_EUTLA</name>
<feature type="compositionally biased region" description="Basic residues" evidence="2">
    <location>
        <begin position="20"/>
        <end position="29"/>
    </location>
</feature>
<feature type="compositionally biased region" description="Acidic residues" evidence="2">
    <location>
        <begin position="408"/>
        <end position="418"/>
    </location>
</feature>
<dbReference type="SUPFAM" id="SSF51556">
    <property type="entry name" value="Metallo-dependent hydrolases"/>
    <property type="match status" value="1"/>
</dbReference>
<dbReference type="PANTHER" id="PTHR11113:SF14">
    <property type="entry name" value="N-ACETYLGLUCOSAMINE-6-PHOSPHATE DEACETYLASE"/>
    <property type="match status" value="1"/>
</dbReference>
<feature type="region of interest" description="Disordered" evidence="2">
    <location>
        <begin position="211"/>
        <end position="230"/>
    </location>
</feature>
<dbReference type="OrthoDB" id="10258955at2759"/>
<dbReference type="InterPro" id="IPR032466">
    <property type="entry name" value="Metal_Hydrolase"/>
</dbReference>
<evidence type="ECO:0000256" key="2">
    <source>
        <dbReference type="SAM" id="MobiDB-lite"/>
    </source>
</evidence>
<feature type="compositionally biased region" description="Basic and acidic residues" evidence="2">
    <location>
        <begin position="327"/>
        <end position="357"/>
    </location>
</feature>
<evidence type="ECO:0000313" key="5">
    <source>
        <dbReference type="Proteomes" id="UP000012174"/>
    </source>
</evidence>
<dbReference type="SUPFAM" id="SSF51338">
    <property type="entry name" value="Composite domain of metallo-dependent hydrolases"/>
    <property type="match status" value="1"/>
</dbReference>
<reference evidence="5" key="1">
    <citation type="journal article" date="2013" name="Genome Announc.">
        <title>Draft genome sequence of the grapevine dieback fungus Eutypa lata UCR-EL1.</title>
        <authorList>
            <person name="Blanco-Ulate B."/>
            <person name="Rolshausen P.E."/>
            <person name="Cantu D."/>
        </authorList>
    </citation>
    <scope>NUCLEOTIDE SEQUENCE [LARGE SCALE GENOMIC DNA]</scope>
    <source>
        <strain evidence="5">UCR-EL1</strain>
    </source>
</reference>
<evidence type="ECO:0000313" key="4">
    <source>
        <dbReference type="EMBL" id="EMR67117.1"/>
    </source>
</evidence>
<dbReference type="PANTHER" id="PTHR11113">
    <property type="entry name" value="N-ACETYLGLUCOSAMINE-6-PHOSPHATE DEACETYLASE"/>
    <property type="match status" value="1"/>
</dbReference>
<dbReference type="KEGG" id="ela:UCREL1_5897"/>
<feature type="region of interest" description="Disordered" evidence="2">
    <location>
        <begin position="320"/>
        <end position="418"/>
    </location>
</feature>
<organism evidence="4 5">
    <name type="scientific">Eutypa lata (strain UCR-EL1)</name>
    <name type="common">Grapevine dieback disease fungus</name>
    <name type="synonym">Eutypa armeniacae</name>
    <dbReference type="NCBI Taxonomy" id="1287681"/>
    <lineage>
        <taxon>Eukaryota</taxon>
        <taxon>Fungi</taxon>
        <taxon>Dikarya</taxon>
        <taxon>Ascomycota</taxon>
        <taxon>Pezizomycotina</taxon>
        <taxon>Sordariomycetes</taxon>
        <taxon>Xylariomycetidae</taxon>
        <taxon>Xylariales</taxon>
        <taxon>Diatrypaceae</taxon>
        <taxon>Eutypa</taxon>
    </lineage>
</organism>
<gene>
    <name evidence="4" type="ORF">UCREL1_5897</name>
</gene>
<protein>
    <submittedName>
        <fullName evidence="4">Putative amidohydrolase family protein</fullName>
    </submittedName>
</protein>
<feature type="compositionally biased region" description="Basic and acidic residues" evidence="2">
    <location>
        <begin position="382"/>
        <end position="407"/>
    </location>
</feature>
<feature type="domain" description="Amidohydrolase 3" evidence="3">
    <location>
        <begin position="815"/>
        <end position="870"/>
    </location>
</feature>
<dbReference type="Gene3D" id="3.20.20.140">
    <property type="entry name" value="Metal-dependent hydrolases"/>
    <property type="match status" value="2"/>
</dbReference>
<dbReference type="InterPro" id="IPR011059">
    <property type="entry name" value="Metal-dep_hydrolase_composite"/>
</dbReference>
<dbReference type="HOGENOM" id="CLU_006273_0_0_1"/>
<dbReference type="Proteomes" id="UP000012174">
    <property type="component" value="Unassembled WGS sequence"/>
</dbReference>
<dbReference type="eggNOG" id="ENOG502QQ9Z">
    <property type="taxonomic scope" value="Eukaryota"/>
</dbReference>
<accession>M7SSC7</accession>
<evidence type="ECO:0000256" key="1">
    <source>
        <dbReference type="ARBA" id="ARBA00022801"/>
    </source>
</evidence>
<feature type="region of interest" description="Disordered" evidence="2">
    <location>
        <begin position="1"/>
        <end position="97"/>
    </location>
</feature>